<dbReference type="PROSITE" id="PS00107">
    <property type="entry name" value="PROTEIN_KINASE_ATP"/>
    <property type="match status" value="1"/>
</dbReference>
<proteinExistence type="inferred from homology"/>
<dbReference type="InParanoid" id="A0A0L0HTI5"/>
<dbReference type="InterPro" id="IPR011992">
    <property type="entry name" value="EF-hand-dom_pair"/>
</dbReference>
<evidence type="ECO:0000256" key="6">
    <source>
        <dbReference type="ARBA" id="ARBA00022723"/>
    </source>
</evidence>
<keyword evidence="5" id="KW-0808">Transferase</keyword>
<evidence type="ECO:0000313" key="19">
    <source>
        <dbReference type="Proteomes" id="UP000053201"/>
    </source>
</evidence>
<dbReference type="RefSeq" id="XP_016612451.1">
    <property type="nucleotide sequence ID" value="XM_016756958.1"/>
</dbReference>
<dbReference type="InterPro" id="IPR050629">
    <property type="entry name" value="STE20/SPS1-PAK"/>
</dbReference>
<dbReference type="SMART" id="SM00220">
    <property type="entry name" value="S_TKc"/>
    <property type="match status" value="1"/>
</dbReference>
<dbReference type="InterPro" id="IPR017441">
    <property type="entry name" value="Protein_kinase_ATP_BS"/>
</dbReference>
<dbReference type="STRING" id="645134.A0A0L0HTI5"/>
<dbReference type="Gene3D" id="3.10.620.30">
    <property type="match status" value="1"/>
</dbReference>
<dbReference type="VEuPathDB" id="FungiDB:SPPG_08820"/>
<comment type="catalytic activity">
    <reaction evidence="11">
        <text>L-threonyl-[protein] + ATP = O-phospho-L-threonyl-[protein] + ADP + H(+)</text>
        <dbReference type="Rhea" id="RHEA:46608"/>
        <dbReference type="Rhea" id="RHEA-COMP:11060"/>
        <dbReference type="Rhea" id="RHEA-COMP:11605"/>
        <dbReference type="ChEBI" id="CHEBI:15378"/>
        <dbReference type="ChEBI" id="CHEBI:30013"/>
        <dbReference type="ChEBI" id="CHEBI:30616"/>
        <dbReference type="ChEBI" id="CHEBI:61977"/>
        <dbReference type="ChEBI" id="CHEBI:456216"/>
        <dbReference type="EC" id="2.7.11.1"/>
    </reaction>
</comment>
<keyword evidence="7 13" id="KW-0547">Nucleotide-binding</keyword>
<evidence type="ECO:0000259" key="17">
    <source>
        <dbReference type="PROSITE" id="PS50222"/>
    </source>
</evidence>
<dbReference type="PANTHER" id="PTHR48012">
    <property type="entry name" value="STERILE20-LIKE KINASE, ISOFORM B-RELATED"/>
    <property type="match status" value="1"/>
</dbReference>
<dbReference type="FunFam" id="2.20.25.10:FF:000011">
    <property type="entry name" value="peptide-N(4)-(N-acetyl-beta- glucosaminyl)asparagine amidase"/>
    <property type="match status" value="1"/>
</dbReference>
<evidence type="ECO:0000259" key="15">
    <source>
        <dbReference type="PROSITE" id="PS50010"/>
    </source>
</evidence>
<dbReference type="InterPro" id="IPR002048">
    <property type="entry name" value="EF_hand_dom"/>
</dbReference>
<dbReference type="InterPro" id="IPR013320">
    <property type="entry name" value="ConA-like_dom_sf"/>
</dbReference>
<dbReference type="Gene3D" id="2.60.120.200">
    <property type="match status" value="1"/>
</dbReference>
<feature type="compositionally biased region" description="Basic and acidic residues" evidence="14">
    <location>
        <begin position="305"/>
        <end position="314"/>
    </location>
</feature>
<keyword evidence="9" id="KW-0862">Zinc</keyword>
<accession>A0A0L0HTI5</accession>
<dbReference type="eggNOG" id="KOG0201">
    <property type="taxonomic scope" value="Eukaryota"/>
</dbReference>
<feature type="compositionally biased region" description="Pro residues" evidence="14">
    <location>
        <begin position="1138"/>
        <end position="1153"/>
    </location>
</feature>
<dbReference type="PROSITE" id="PS50222">
    <property type="entry name" value="EF_HAND_2"/>
    <property type="match status" value="1"/>
</dbReference>
<feature type="compositionally biased region" description="Polar residues" evidence="14">
    <location>
        <begin position="315"/>
        <end position="325"/>
    </location>
</feature>
<feature type="domain" description="Protein kinase" evidence="16">
    <location>
        <begin position="695"/>
        <end position="947"/>
    </location>
</feature>
<gene>
    <name evidence="18" type="ORF">SPPG_08820</name>
</gene>
<dbReference type="Pfam" id="PF18483">
    <property type="entry name" value="Lectin_L-type_dom"/>
    <property type="match status" value="1"/>
</dbReference>
<dbReference type="PROSITE" id="PS50011">
    <property type="entry name" value="PROTEIN_KINASE_DOM"/>
    <property type="match status" value="1"/>
</dbReference>
<evidence type="ECO:0000256" key="1">
    <source>
        <dbReference type="ARBA" id="ARBA00008874"/>
    </source>
</evidence>
<dbReference type="InterPro" id="IPR038765">
    <property type="entry name" value="Papain-like_cys_pep_sf"/>
</dbReference>
<evidence type="ECO:0000256" key="8">
    <source>
        <dbReference type="ARBA" id="ARBA00022777"/>
    </source>
</evidence>
<feature type="compositionally biased region" description="Basic and acidic residues" evidence="14">
    <location>
        <begin position="1079"/>
        <end position="1090"/>
    </location>
</feature>
<evidence type="ECO:0000256" key="14">
    <source>
        <dbReference type="SAM" id="MobiDB-lite"/>
    </source>
</evidence>
<dbReference type="InterPro" id="IPR000219">
    <property type="entry name" value="DH_dom"/>
</dbReference>
<comment type="similarity">
    <text evidence="2">Belongs to the transglutaminase-like superfamily. PNGase family.</text>
</comment>
<evidence type="ECO:0000259" key="16">
    <source>
        <dbReference type="PROSITE" id="PS50011"/>
    </source>
</evidence>
<name>A0A0L0HTI5_SPIPD</name>
<dbReference type="EMBL" id="KQ257450">
    <property type="protein sequence ID" value="KND04412.1"/>
    <property type="molecule type" value="Genomic_DNA"/>
</dbReference>
<dbReference type="InterPro" id="IPR035899">
    <property type="entry name" value="DBL_dom_sf"/>
</dbReference>
<keyword evidence="19" id="KW-1185">Reference proteome</keyword>
<evidence type="ECO:0000256" key="5">
    <source>
        <dbReference type="ARBA" id="ARBA00022679"/>
    </source>
</evidence>
<feature type="domain" description="EF-hand" evidence="17">
    <location>
        <begin position="583"/>
        <end position="618"/>
    </location>
</feature>
<evidence type="ECO:0000256" key="3">
    <source>
        <dbReference type="ARBA" id="ARBA00012513"/>
    </source>
</evidence>
<keyword evidence="8 18" id="KW-0418">Kinase</keyword>
<evidence type="ECO:0000256" key="2">
    <source>
        <dbReference type="ARBA" id="ARBA00009390"/>
    </source>
</evidence>
<dbReference type="GO" id="GO:0005509">
    <property type="term" value="F:calcium ion binding"/>
    <property type="evidence" value="ECO:0007669"/>
    <property type="project" value="InterPro"/>
</dbReference>
<dbReference type="SUPFAM" id="SSF56112">
    <property type="entry name" value="Protein kinase-like (PK-like)"/>
    <property type="match status" value="1"/>
</dbReference>
<dbReference type="CDD" id="cd01951">
    <property type="entry name" value="lectin_L-type"/>
    <property type="match status" value="1"/>
</dbReference>
<feature type="region of interest" description="Disordered" evidence="14">
    <location>
        <begin position="1236"/>
        <end position="1334"/>
    </location>
</feature>
<feature type="compositionally biased region" description="Polar residues" evidence="14">
    <location>
        <begin position="1252"/>
        <end position="1262"/>
    </location>
</feature>
<dbReference type="PROSITE" id="PS00307">
    <property type="entry name" value="LECTIN_LEGUME_BETA"/>
    <property type="match status" value="1"/>
</dbReference>
<reference evidence="18 19" key="1">
    <citation type="submission" date="2009-08" db="EMBL/GenBank/DDBJ databases">
        <title>The Genome Sequence of Spizellomyces punctatus strain DAOM BR117.</title>
        <authorList>
            <consortium name="The Broad Institute Genome Sequencing Platform"/>
            <person name="Russ C."/>
            <person name="Cuomo C."/>
            <person name="Shea T."/>
            <person name="Young S.K."/>
            <person name="Zeng Q."/>
            <person name="Koehrsen M."/>
            <person name="Haas B."/>
            <person name="Borodovsky M."/>
            <person name="Guigo R."/>
            <person name="Alvarado L."/>
            <person name="Berlin A."/>
            <person name="Bochicchio J."/>
            <person name="Borenstein D."/>
            <person name="Chapman S."/>
            <person name="Chen Z."/>
            <person name="Engels R."/>
            <person name="Freedman E."/>
            <person name="Gellesch M."/>
            <person name="Goldberg J."/>
            <person name="Griggs A."/>
            <person name="Gujja S."/>
            <person name="Heiman D."/>
            <person name="Hepburn T."/>
            <person name="Howarth C."/>
            <person name="Jen D."/>
            <person name="Larson L."/>
            <person name="Lewis B."/>
            <person name="Mehta T."/>
            <person name="Park D."/>
            <person name="Pearson M."/>
            <person name="Roberts A."/>
            <person name="Saif S."/>
            <person name="Shenoy N."/>
            <person name="Sisk P."/>
            <person name="Stolte C."/>
            <person name="Sykes S."/>
            <person name="Thomson T."/>
            <person name="Walk T."/>
            <person name="White J."/>
            <person name="Yandava C."/>
            <person name="Burger G."/>
            <person name="Gray M.W."/>
            <person name="Holland P.W.H."/>
            <person name="King N."/>
            <person name="Lang F.B.F."/>
            <person name="Roger A.J."/>
            <person name="Ruiz-Trillo I."/>
            <person name="Lander E."/>
            <person name="Nusbaum C."/>
        </authorList>
    </citation>
    <scope>NUCLEOTIDE SEQUENCE [LARGE SCALE GENOMIC DNA]</scope>
    <source>
        <strain evidence="18 19">DAOM BR117</strain>
    </source>
</reference>
<dbReference type="InterPro" id="IPR002931">
    <property type="entry name" value="Transglutaminase-like"/>
</dbReference>
<feature type="domain" description="DH" evidence="15">
    <location>
        <begin position="1370"/>
        <end position="1557"/>
    </location>
</feature>
<dbReference type="eggNOG" id="KOG0909">
    <property type="taxonomic scope" value="Eukaryota"/>
</dbReference>
<evidence type="ECO:0000313" key="18">
    <source>
        <dbReference type="EMBL" id="KND04412.1"/>
    </source>
</evidence>
<dbReference type="GO" id="GO:0005524">
    <property type="term" value="F:ATP binding"/>
    <property type="evidence" value="ECO:0007669"/>
    <property type="project" value="UniProtKB-UniRule"/>
</dbReference>
<keyword evidence="6" id="KW-0479">Metal-binding</keyword>
<dbReference type="SMART" id="SM00460">
    <property type="entry name" value="TGc"/>
    <property type="match status" value="1"/>
</dbReference>
<evidence type="ECO:0000256" key="12">
    <source>
        <dbReference type="ARBA" id="ARBA00048679"/>
    </source>
</evidence>
<dbReference type="GO" id="GO:0004674">
    <property type="term" value="F:protein serine/threonine kinase activity"/>
    <property type="evidence" value="ECO:0007669"/>
    <property type="project" value="UniProtKB-KW"/>
</dbReference>
<comment type="similarity">
    <text evidence="1">Belongs to the protein kinase superfamily. STE Ser/Thr protein kinase family. STE20 subfamily.</text>
</comment>
<feature type="region of interest" description="Disordered" evidence="14">
    <location>
        <begin position="1170"/>
        <end position="1217"/>
    </location>
</feature>
<dbReference type="Gene3D" id="1.10.510.10">
    <property type="entry name" value="Transferase(Phosphotransferase) domain 1"/>
    <property type="match status" value="1"/>
</dbReference>
<protein>
    <recommendedName>
        <fullName evidence="3">non-specific serine/threonine protein kinase</fullName>
        <ecNumber evidence="3">2.7.11.1</ecNumber>
    </recommendedName>
</protein>
<comment type="catalytic activity">
    <reaction evidence="12">
        <text>L-seryl-[protein] + ATP = O-phospho-L-seryl-[protein] + ADP + H(+)</text>
        <dbReference type="Rhea" id="RHEA:17989"/>
        <dbReference type="Rhea" id="RHEA-COMP:9863"/>
        <dbReference type="Rhea" id="RHEA-COMP:11604"/>
        <dbReference type="ChEBI" id="CHEBI:15378"/>
        <dbReference type="ChEBI" id="CHEBI:29999"/>
        <dbReference type="ChEBI" id="CHEBI:30616"/>
        <dbReference type="ChEBI" id="CHEBI:83421"/>
        <dbReference type="ChEBI" id="CHEBI:456216"/>
        <dbReference type="EC" id="2.7.11.1"/>
    </reaction>
</comment>
<dbReference type="InterPro" id="IPR000719">
    <property type="entry name" value="Prot_kinase_dom"/>
</dbReference>
<dbReference type="SUPFAM" id="SSF47473">
    <property type="entry name" value="EF-hand"/>
    <property type="match status" value="1"/>
</dbReference>
<dbReference type="OrthoDB" id="248923at2759"/>
<dbReference type="InterPro" id="IPR019825">
    <property type="entry name" value="Lectin_legB_Mn/Ca_BS"/>
</dbReference>
<feature type="binding site" evidence="13">
    <location>
        <position position="725"/>
    </location>
    <ligand>
        <name>ATP</name>
        <dbReference type="ChEBI" id="CHEBI:30616"/>
    </ligand>
</feature>
<feature type="compositionally biased region" description="Low complexity" evidence="14">
    <location>
        <begin position="1202"/>
        <end position="1217"/>
    </location>
</feature>
<dbReference type="Gene3D" id="2.20.25.10">
    <property type="match status" value="1"/>
</dbReference>
<dbReference type="Pfam" id="PF01841">
    <property type="entry name" value="Transglut_core"/>
    <property type="match status" value="1"/>
</dbReference>
<evidence type="ECO:0000256" key="9">
    <source>
        <dbReference type="ARBA" id="ARBA00022833"/>
    </source>
</evidence>
<dbReference type="Pfam" id="PF00621">
    <property type="entry name" value="RhoGEF"/>
    <property type="match status" value="1"/>
</dbReference>
<dbReference type="Proteomes" id="UP000053201">
    <property type="component" value="Unassembled WGS sequence"/>
</dbReference>
<dbReference type="PANTHER" id="PTHR48012:SF10">
    <property type="entry name" value="FI20177P1"/>
    <property type="match status" value="1"/>
</dbReference>
<dbReference type="EC" id="2.7.11.1" evidence="3"/>
<evidence type="ECO:0000256" key="13">
    <source>
        <dbReference type="PROSITE-ProRule" id="PRU10141"/>
    </source>
</evidence>
<dbReference type="Pfam" id="PF00069">
    <property type="entry name" value="Pkinase"/>
    <property type="match status" value="1"/>
</dbReference>
<dbReference type="InterPro" id="IPR011009">
    <property type="entry name" value="Kinase-like_dom_sf"/>
</dbReference>
<dbReference type="GeneID" id="27691945"/>
<evidence type="ECO:0000256" key="7">
    <source>
        <dbReference type="ARBA" id="ARBA00022741"/>
    </source>
</evidence>
<evidence type="ECO:0000256" key="4">
    <source>
        <dbReference type="ARBA" id="ARBA00022527"/>
    </source>
</evidence>
<dbReference type="Gene3D" id="1.10.238.10">
    <property type="entry name" value="EF-hand"/>
    <property type="match status" value="1"/>
</dbReference>
<feature type="region of interest" description="Disordered" evidence="14">
    <location>
        <begin position="1073"/>
        <end position="1157"/>
    </location>
</feature>
<organism evidence="18 19">
    <name type="scientific">Spizellomyces punctatus (strain DAOM BR117)</name>
    <dbReference type="NCBI Taxonomy" id="645134"/>
    <lineage>
        <taxon>Eukaryota</taxon>
        <taxon>Fungi</taxon>
        <taxon>Fungi incertae sedis</taxon>
        <taxon>Chytridiomycota</taxon>
        <taxon>Chytridiomycota incertae sedis</taxon>
        <taxon>Chytridiomycetes</taxon>
        <taxon>Spizellomycetales</taxon>
        <taxon>Spizellomycetaceae</taxon>
        <taxon>Spizellomyces</taxon>
    </lineage>
</organism>
<dbReference type="PROSITE" id="PS50010">
    <property type="entry name" value="DH_2"/>
    <property type="match status" value="1"/>
</dbReference>
<dbReference type="SUPFAM" id="SSF54001">
    <property type="entry name" value="Cysteine proteinases"/>
    <property type="match status" value="1"/>
</dbReference>
<dbReference type="InterPro" id="IPR056573">
    <property type="entry name" value="Lectin_L-type_dom"/>
</dbReference>
<evidence type="ECO:0000256" key="11">
    <source>
        <dbReference type="ARBA" id="ARBA00047899"/>
    </source>
</evidence>
<evidence type="ECO:0000256" key="10">
    <source>
        <dbReference type="ARBA" id="ARBA00022840"/>
    </source>
</evidence>
<dbReference type="GO" id="GO:0005085">
    <property type="term" value="F:guanyl-nucleotide exchange factor activity"/>
    <property type="evidence" value="ECO:0007669"/>
    <property type="project" value="InterPro"/>
</dbReference>
<dbReference type="SUPFAM" id="SSF49899">
    <property type="entry name" value="Concanavalin A-like lectins/glucanases"/>
    <property type="match status" value="1"/>
</dbReference>
<dbReference type="GO" id="GO:0005737">
    <property type="term" value="C:cytoplasm"/>
    <property type="evidence" value="ECO:0007669"/>
    <property type="project" value="TreeGrafter"/>
</dbReference>
<dbReference type="SUPFAM" id="SSF48065">
    <property type="entry name" value="DBL homology domain (DH-domain)"/>
    <property type="match status" value="1"/>
</dbReference>
<feature type="region of interest" description="Disordered" evidence="14">
    <location>
        <begin position="295"/>
        <end position="336"/>
    </location>
</feature>
<keyword evidence="10 13" id="KW-0067">ATP-binding</keyword>
<sequence>MDIAEARRLADAVAANYLTWRRARAARGQANAAAASTVHPANFVAGQRDMLERLQSTARHVMKYDDIELQDIARNEIPIDRLHEEAHKLVDANPESDFHDHLVKALLKWFKNEYFVWVNEPPCDYCKSPTTSVGGAAPTDAELRHGGGRVELYVCTSCRRHTRFPRYNDPVKLCETRRGRCGEWANVFCLFAKAMGFETRYILDFTDHVWTEIYNERENRWINCDSCEGEQSYDQPLVYEAGWGKKLNYIFAFGSHEVVDVIHRYTRNFGEVQTRRTMVSEDWLEKTIRDMTARKRADLPPSVRAELEERDKTEQSQLKTNFQRSAHSEELVPRQSGSLEWRAARGELGSGGNQSTVKPQQGENVVFKLGDTSADFVLSGAAKKTGQLVELTPAQPDKIGSVFASKKIDLGAPCIVDFTFRISNKDGRSAEGCGDGFAFVIQSHASSACGASNVGGSGLGYEGIPHSVAVEFDTYANGNRGDPNGNHISVQTRGNLPNSAHHDYSKGLATRLPPFNNGTNYHCQIIWMPSEKSLQVLLTDRSDAAEDVGTDFERILTVKDIDLIEICGSPLAWFGCEIAKMSQVSEKTRQVIAKYDRDGDGYWTEDDFREFMRDMGHGDIGASRMHASFQYLDTSKLGKIDAVMFEKGINLLYERDFYFGKPRSDDDLSSVRLTVRSRRYPVIVKPEVSDPMLLYTLVEKVGEGSFGEIYKSVSKQDPQRFVALKIIDLEQTQDDLEDLLYEVDFQAKCFSPHLARYFGSWLWHSKLYIAMEYLGGGTAAELIKFAKLSEEQCSYILREVLKGLDYMHSEKRIHRDIKAENILFDNSGSLKLADFGVAGQIAPNSTSRSTFVGTPLYMAPEIIRGEEYGVKVDIWSVGILAIELATGAPPRSHLHPMDVLYATVSEDAPILKGSQFSPEFRDFVSKCLTKQSAERPSARDLLSHPFTQKERDKVVLRDNLENYWRKRKELAGIAAKTVTRGDDWWQQYNKFQSPKPSSPVGPQVSAAARASIRADLAHIDPTATYGKRSATRVSDGAMMGKNVPLGRAMGVNMRGVPGVSMAVIEAAQHRLRPVTTDMGRPRSDTVDAGRGRPMTPGGGASRSNLREPGGGPPGGIALPVPIQPPKFQKSSASSLEPSAPPLPLEYQPHPRPVQPVGYAPNMPLLVVPPGPPGPPMVSRSPSPSPQDSAFVYYTPSPPSPAPYMSSAPSPSASPRISYAESSYRPASTFVPIEPPALIQRPSSAGPRMHPSPLQSTVAQNRRISAPPGPVQPQGGHRLGPQPAVRGQLPDGGASEGVMPGRDRSASTSSFNAPIQPPRLSTEPPKLKPGGRPISTISDLREVDLSDTFKKIVPTSLQHALSFDSQERTLGFLGVLDELYCTELRYMETLQSIMEVYVRPLIAPPKGKSQVLKEDQIKTIFANLSPLHLFSVQWQNEVKGAMEMANAGNVVEYLMKALDALTPTLQQLYTQYADNFCAAMWEIQKCLRESSKFRDFATHAQLDKQCGGRSLYELMKAPFGRLTQCVMLYEELAEAGQVQEFLTTVSYISKLSADMAAAQDNWENLISMLVHIANIPPAVILKRGQHILIEETVDKVKINSNGSVTSRKPVRLYLLKDVFIVTKVLKDAHEPVDLAFLLNPSKNVKLPKPTLQYRTLQLRDFVKADVIAGKDGDRGTSMFSVTVTLKKGKTYHFSASSVAARDRWIESLNPEPV</sequence>
<dbReference type="SUPFAM" id="SSF50729">
    <property type="entry name" value="PH domain-like"/>
    <property type="match status" value="1"/>
</dbReference>
<dbReference type="Gene3D" id="1.20.900.10">
    <property type="entry name" value="Dbl homology (DH) domain"/>
    <property type="match status" value="1"/>
</dbReference>
<keyword evidence="4" id="KW-0723">Serine/threonine-protein kinase</keyword>
<dbReference type="SMART" id="SM00325">
    <property type="entry name" value="RhoGEF"/>
    <property type="match status" value="1"/>
</dbReference>